<evidence type="ECO:0000256" key="1">
    <source>
        <dbReference type="ARBA" id="ARBA00004251"/>
    </source>
</evidence>
<gene>
    <name evidence="18" type="primary">LOC109045301</name>
</gene>
<evidence type="ECO:0000256" key="12">
    <source>
        <dbReference type="ARBA" id="ARBA00023136"/>
    </source>
</evidence>
<dbReference type="Pfam" id="PF23344">
    <property type="entry name" value="ZP-N"/>
    <property type="match status" value="2"/>
</dbReference>
<evidence type="ECO:0000256" key="13">
    <source>
        <dbReference type="ARBA" id="ARBA00023157"/>
    </source>
</evidence>
<dbReference type="GeneID" id="109045301"/>
<dbReference type="PANTHER" id="PTHR11576">
    <property type="entry name" value="ZONA PELLUCIDA SPERM-BINDING PROTEIN 3"/>
    <property type="match status" value="1"/>
</dbReference>
<evidence type="ECO:0000256" key="6">
    <source>
        <dbReference type="ARBA" id="ARBA00022525"/>
    </source>
</evidence>
<dbReference type="PROSITE" id="PS51034">
    <property type="entry name" value="ZP_2"/>
    <property type="match status" value="2"/>
</dbReference>
<keyword evidence="12" id="KW-0472">Membrane</keyword>
<dbReference type="KEGG" id="ccar:109045301"/>
<dbReference type="AlphaFoldDB" id="A0A9Q9XBY8"/>
<dbReference type="InterPro" id="IPR055355">
    <property type="entry name" value="ZP-C"/>
</dbReference>
<dbReference type="Proteomes" id="UP001155660">
    <property type="component" value="Chromosome B17"/>
</dbReference>
<feature type="domain" description="ZP" evidence="17">
    <location>
        <begin position="113"/>
        <end position="399"/>
    </location>
</feature>
<comment type="similarity">
    <text evidence="3">Belongs to the ZP domain family. ZPC subfamily.</text>
</comment>
<evidence type="ECO:0000256" key="8">
    <source>
        <dbReference type="ARBA" id="ARBA00022685"/>
    </source>
</evidence>
<dbReference type="InterPro" id="IPR001507">
    <property type="entry name" value="ZP_dom"/>
</dbReference>
<evidence type="ECO:0000256" key="15">
    <source>
        <dbReference type="ARBA" id="ARBA00030824"/>
    </source>
</evidence>
<dbReference type="GO" id="GO:0007339">
    <property type="term" value="P:binding of sperm to zona pellucida"/>
    <property type="evidence" value="ECO:0007669"/>
    <property type="project" value="TreeGrafter"/>
</dbReference>
<dbReference type="PANTHER" id="PTHR11576:SF2">
    <property type="entry name" value="ZONA PELLUCIDA SPERM-BINDING PROTEIN 3"/>
    <property type="match status" value="1"/>
</dbReference>
<dbReference type="SMR" id="A0A9Q9XBY8"/>
<protein>
    <recommendedName>
        <fullName evidence="4">Zona pellucida sperm-binding protein 3</fullName>
    </recommendedName>
    <alternativeName>
        <fullName evidence="15">Zona pellucida glycoprotein 3</fullName>
    </alternativeName>
</protein>
<evidence type="ECO:0000256" key="7">
    <source>
        <dbReference type="ARBA" id="ARBA00022530"/>
    </source>
</evidence>
<feature type="chain" id="PRO_5040145125" description="Zona pellucida sperm-binding protein 3" evidence="16">
    <location>
        <begin position="22"/>
        <end position="900"/>
    </location>
</feature>
<feature type="signal peptide" evidence="16">
    <location>
        <begin position="1"/>
        <end position="21"/>
    </location>
</feature>
<dbReference type="GO" id="GO:0032190">
    <property type="term" value="F:acrosin binding"/>
    <property type="evidence" value="ECO:0007669"/>
    <property type="project" value="TreeGrafter"/>
</dbReference>
<dbReference type="FunFam" id="2.60.40.3210:FF:000001">
    <property type="entry name" value="Zona pellucida sperm-binding protein 3"/>
    <property type="match status" value="2"/>
</dbReference>
<sequence>MGLLQCVLVLVVLVVFDLRTAFGSLRSSQSPKSKKLLSYPAIRVPAVSSEGLWKTLQKASPFQEPLGVQEKQVLQGPVKPLDWRFPIVPEVPSKMAVDFHLRQPVTPSSVAIQCGENRIHVEVQQDLFSNGQLIQPSGLTLGRCPVVGLVPGSKVLFFENELQDCNSVLMMTQDELVYTFALTYTPEAFAGTPIIRSDGAVIGVQCHYQRFHNVSSNALKPTWVPYASTAVGEEVLLFSLKLMMDDWSYERPSNSYFLGDIINIEASVKVYNHVPLRVFVDRCVATQVPDVNALPRYLFIENHGCLVDAKVTASSSRFMPRSQEDKIWFQLEAFMFHGGSSPSVCIECLENDRSHLLWFVTPYQWCLLQIYITCVLKATLASAPSDVLHKSCSFANGWLAADGNHQVCGCCDSTCGLDGGIAASPSGGVQWEGKASLGPVVVQEHKKTLAEIQSCTYLQRRALFGIVLKFVRMGLLQCVLVLVVLVVFDLKTAFGSLRSSQSPKSKKLLSYPAIRVPAVSSEGLWKTLQKASPFQEPLGVQEKQVLQGPVKPLDWRFPIVPEVPSKMAVDFHLRQPVTPSSVAIQCGENRIHVEVQQDLFSNGQLIQPSGLTLGRCPVVGLVPGSKVLFFENELQDCNSVLMMTQDELVYTFALTYTPEAFAGTPIIRSDGAVIGVQCHYQRFHNVSSNALKPTWVPYASTAVGEEVLLFSLKLMMDDWSYERPSNSYFLGDIINIEASVKVYNHVPLRVFVDRCVATQVPDVNALPRYLFIENHGCLVDAKVTASSSRFMPRSQEDKIRFQLEAFMFQGGSSPSIYITCVLKATLASAPSDVLHKSCSFANGWLAADGNHHQVFGCCDSTCGLDGGIAASPSGGVQWEGKASLGPVVVQEHKKTLAGSQ</sequence>
<evidence type="ECO:0000256" key="10">
    <source>
        <dbReference type="ARBA" id="ARBA00022729"/>
    </source>
</evidence>
<dbReference type="GO" id="GO:0005886">
    <property type="term" value="C:plasma membrane"/>
    <property type="evidence" value="ECO:0007669"/>
    <property type="project" value="UniProtKB-SubCell"/>
</dbReference>
<evidence type="ECO:0000256" key="9">
    <source>
        <dbReference type="ARBA" id="ARBA00022692"/>
    </source>
</evidence>
<evidence type="ECO:0000256" key="14">
    <source>
        <dbReference type="ARBA" id="ARBA00023180"/>
    </source>
</evidence>
<dbReference type="FunFam" id="2.60.40.4100:FF:000002">
    <property type="entry name" value="Zona pellucida sperm-binding protein 3"/>
    <property type="match status" value="2"/>
</dbReference>
<dbReference type="InterPro" id="IPR055356">
    <property type="entry name" value="ZP-N"/>
</dbReference>
<evidence type="ECO:0000256" key="4">
    <source>
        <dbReference type="ARBA" id="ARBA00017980"/>
    </source>
</evidence>
<name>A0A9Q9XBY8_CYPCA</name>
<dbReference type="RefSeq" id="XP_042598998.1">
    <property type="nucleotide sequence ID" value="XM_042743064.1"/>
</dbReference>
<keyword evidence="8" id="KW-0165">Cleavage on pair of basic residues</keyword>
<organism evidence="18">
    <name type="scientific">Cyprinus carpio</name>
    <name type="common">Common carp</name>
    <dbReference type="NCBI Taxonomy" id="7962"/>
    <lineage>
        <taxon>Eukaryota</taxon>
        <taxon>Metazoa</taxon>
        <taxon>Chordata</taxon>
        <taxon>Craniata</taxon>
        <taxon>Vertebrata</taxon>
        <taxon>Euteleostomi</taxon>
        <taxon>Actinopterygii</taxon>
        <taxon>Neopterygii</taxon>
        <taxon>Teleostei</taxon>
        <taxon>Ostariophysi</taxon>
        <taxon>Cypriniformes</taxon>
        <taxon>Cyprinidae</taxon>
        <taxon>Cyprininae</taxon>
        <taxon>Cyprinus</taxon>
    </lineage>
</organism>
<dbReference type="GO" id="GO:2000344">
    <property type="term" value="P:positive regulation of acrosome reaction"/>
    <property type="evidence" value="ECO:0007669"/>
    <property type="project" value="TreeGrafter"/>
</dbReference>
<dbReference type="GO" id="GO:0031012">
    <property type="term" value="C:extracellular matrix"/>
    <property type="evidence" value="ECO:0007669"/>
    <property type="project" value="TreeGrafter"/>
</dbReference>
<feature type="domain" description="ZP" evidence="17">
    <location>
        <begin position="585"/>
        <end position="845"/>
    </location>
</feature>
<evidence type="ECO:0000256" key="5">
    <source>
        <dbReference type="ARBA" id="ARBA00022475"/>
    </source>
</evidence>
<evidence type="ECO:0000256" key="2">
    <source>
        <dbReference type="ARBA" id="ARBA00004498"/>
    </source>
</evidence>
<dbReference type="GO" id="GO:0035803">
    <property type="term" value="P:egg coat formation"/>
    <property type="evidence" value="ECO:0007669"/>
    <property type="project" value="TreeGrafter"/>
</dbReference>
<keyword evidence="6" id="KW-0964">Secreted</keyword>
<keyword evidence="10 16" id="KW-0732">Signal</keyword>
<keyword evidence="14" id="KW-0325">Glycoprotein</keyword>
<evidence type="ECO:0000259" key="17">
    <source>
        <dbReference type="PROSITE" id="PS51034"/>
    </source>
</evidence>
<reference evidence="18" key="1">
    <citation type="submission" date="2025-08" db="UniProtKB">
        <authorList>
            <consortium name="RefSeq"/>
        </authorList>
    </citation>
    <scope>IDENTIFICATION</scope>
    <source>
        <tissue evidence="18">Muscle</tissue>
    </source>
</reference>
<keyword evidence="11" id="KW-1133">Transmembrane helix</keyword>
<evidence type="ECO:0000256" key="11">
    <source>
        <dbReference type="ARBA" id="ARBA00022989"/>
    </source>
</evidence>
<keyword evidence="5" id="KW-1003">Cell membrane</keyword>
<dbReference type="OrthoDB" id="8880842at2759"/>
<comment type="subcellular location">
    <subcellularLocation>
        <location evidence="1">Cell membrane</location>
        <topology evidence="1">Single-pass type I membrane protein</topology>
    </subcellularLocation>
    <subcellularLocation>
        <location evidence="2">Secreted</location>
        <location evidence="2">Extracellular space</location>
        <location evidence="2">Extracellular matrix</location>
    </subcellularLocation>
</comment>
<evidence type="ECO:0000256" key="16">
    <source>
        <dbReference type="SAM" id="SignalP"/>
    </source>
</evidence>
<dbReference type="SMART" id="SM00241">
    <property type="entry name" value="ZP"/>
    <property type="match status" value="2"/>
</dbReference>
<accession>A0A9Q9XBY8</accession>
<evidence type="ECO:0000256" key="3">
    <source>
        <dbReference type="ARBA" id="ARBA00006735"/>
    </source>
</evidence>
<proteinExistence type="inferred from homology"/>
<dbReference type="Pfam" id="PF00100">
    <property type="entry name" value="Zona_pellucida"/>
    <property type="match status" value="2"/>
</dbReference>
<keyword evidence="9" id="KW-0812">Transmembrane</keyword>
<keyword evidence="13" id="KW-1015">Disulfide bond</keyword>
<keyword evidence="7" id="KW-0272">Extracellular matrix</keyword>
<evidence type="ECO:0000313" key="18">
    <source>
        <dbReference type="RefSeq" id="XP_042598998.1"/>
    </source>
</evidence>